<accession>A0ABP5ADT4</accession>
<organism evidence="1 2">
    <name type="scientific">Nocardioides lentus</name>
    <dbReference type="NCBI Taxonomy" id="338077"/>
    <lineage>
        <taxon>Bacteria</taxon>
        <taxon>Bacillati</taxon>
        <taxon>Actinomycetota</taxon>
        <taxon>Actinomycetes</taxon>
        <taxon>Propionibacteriales</taxon>
        <taxon>Nocardioidaceae</taxon>
        <taxon>Nocardioides</taxon>
    </lineage>
</organism>
<evidence type="ECO:0000313" key="1">
    <source>
        <dbReference type="EMBL" id="GAA1910335.1"/>
    </source>
</evidence>
<sequence>MLDLDLGPVPEGVLDLFAVPGDVRPVPGGRGATVVAGDLLLTPDRDPAVQGWLSPVLARLAVAMDERPARSARDLRLAVPVPARDGSWVVEGWAATRYEPGTRVCEDLDVVLAAGRLLHAELAVAVPEPPSGAAPRRDRGAEIERLVFDDADEAIATARRHGGAELADLVADLLATPYDDSRPAQLVHAELGGNVLLDAAGAPVVTGVVPSWRPPLWADALAAVDAVRAGGVPSLLRAWSTPTERGALARAAAHRLLLDGPTARATYAETARHLVD</sequence>
<dbReference type="EMBL" id="BAAAMY010000002">
    <property type="protein sequence ID" value="GAA1910335.1"/>
    <property type="molecule type" value="Genomic_DNA"/>
</dbReference>
<comment type="caution">
    <text evidence="1">The sequence shown here is derived from an EMBL/GenBank/DDBJ whole genome shotgun (WGS) entry which is preliminary data.</text>
</comment>
<evidence type="ECO:0000313" key="2">
    <source>
        <dbReference type="Proteomes" id="UP001501612"/>
    </source>
</evidence>
<keyword evidence="2" id="KW-1185">Reference proteome</keyword>
<dbReference type="RefSeq" id="WP_344004507.1">
    <property type="nucleotide sequence ID" value="NZ_BAAAMY010000002.1"/>
</dbReference>
<reference evidence="2" key="1">
    <citation type="journal article" date="2019" name="Int. J. Syst. Evol. Microbiol.">
        <title>The Global Catalogue of Microorganisms (GCM) 10K type strain sequencing project: providing services to taxonomists for standard genome sequencing and annotation.</title>
        <authorList>
            <consortium name="The Broad Institute Genomics Platform"/>
            <consortium name="The Broad Institute Genome Sequencing Center for Infectious Disease"/>
            <person name="Wu L."/>
            <person name="Ma J."/>
        </authorList>
    </citation>
    <scope>NUCLEOTIDE SEQUENCE [LARGE SCALE GENOMIC DNA]</scope>
    <source>
        <strain evidence="2">JCM 14046</strain>
    </source>
</reference>
<proteinExistence type="predicted"/>
<gene>
    <name evidence="1" type="ORF">GCM10009737_09680</name>
</gene>
<evidence type="ECO:0008006" key="3">
    <source>
        <dbReference type="Google" id="ProtNLM"/>
    </source>
</evidence>
<name>A0ABP5ADT4_9ACTN</name>
<dbReference type="Proteomes" id="UP001501612">
    <property type="component" value="Unassembled WGS sequence"/>
</dbReference>
<protein>
    <recommendedName>
        <fullName evidence="3">Aminoglycoside phosphotransferase</fullName>
    </recommendedName>
</protein>